<protein>
    <submittedName>
        <fullName evidence="1">Uncharacterized protein</fullName>
    </submittedName>
</protein>
<name>A0ABP0G0T6_CLALP</name>
<sequence length="95" mass="10729">MKGLLESNNFYLQRQHLRTTVIGAINSINVTQTFSQFESFCHSVKASNAAKKHAFLQSLSEDMRFSITGGRKELYEFSYDELIQQAKDMASGLSS</sequence>
<dbReference type="EMBL" id="CAWYQH010000100">
    <property type="protein sequence ID" value="CAK8685447.1"/>
    <property type="molecule type" value="Genomic_DNA"/>
</dbReference>
<accession>A0ABP0G0T6</accession>
<evidence type="ECO:0000313" key="2">
    <source>
        <dbReference type="Proteomes" id="UP001642483"/>
    </source>
</evidence>
<organism evidence="1 2">
    <name type="scientific">Clavelina lepadiformis</name>
    <name type="common">Light-bulb sea squirt</name>
    <name type="synonym">Ascidia lepadiformis</name>
    <dbReference type="NCBI Taxonomy" id="159417"/>
    <lineage>
        <taxon>Eukaryota</taxon>
        <taxon>Metazoa</taxon>
        <taxon>Chordata</taxon>
        <taxon>Tunicata</taxon>
        <taxon>Ascidiacea</taxon>
        <taxon>Aplousobranchia</taxon>
        <taxon>Clavelinidae</taxon>
        <taxon>Clavelina</taxon>
    </lineage>
</organism>
<reference evidence="1 2" key="1">
    <citation type="submission" date="2024-02" db="EMBL/GenBank/DDBJ databases">
        <authorList>
            <person name="Daric V."/>
            <person name="Darras S."/>
        </authorList>
    </citation>
    <scope>NUCLEOTIDE SEQUENCE [LARGE SCALE GENOMIC DNA]</scope>
</reference>
<comment type="caution">
    <text evidence="1">The sequence shown here is derived from an EMBL/GenBank/DDBJ whole genome shotgun (WGS) entry which is preliminary data.</text>
</comment>
<dbReference type="Proteomes" id="UP001642483">
    <property type="component" value="Unassembled WGS sequence"/>
</dbReference>
<proteinExistence type="predicted"/>
<evidence type="ECO:0000313" key="1">
    <source>
        <dbReference type="EMBL" id="CAK8685447.1"/>
    </source>
</evidence>
<keyword evidence="2" id="KW-1185">Reference proteome</keyword>
<gene>
    <name evidence="1" type="ORF">CVLEPA_LOCUS16580</name>
</gene>